<evidence type="ECO:0000313" key="2">
    <source>
        <dbReference type="EMBL" id="EJK59505.1"/>
    </source>
</evidence>
<evidence type="ECO:0000256" key="1">
    <source>
        <dbReference type="SAM" id="MobiDB-lite"/>
    </source>
</evidence>
<sequence>MWDSSMTENACIVTVPEKGRAEKDARAYNNQPYCGVVSNSNRCGGPTTKRGVEPAFAGWGARHVPPVYTTLGRVVVVQSRLRGLHWNRLVLLYRSAASDPRGETSLSSYDRKSARMPNSSPPSQSPGTPRDAPGEAVPRVDVSRVELRPGRQNGTKSSFT</sequence>
<reference evidence="2 3" key="1">
    <citation type="journal article" date="2012" name="Genome Biol.">
        <title>Genome and low-iron response of an oceanic diatom adapted to chronic iron limitation.</title>
        <authorList>
            <person name="Lommer M."/>
            <person name="Specht M."/>
            <person name="Roy A.S."/>
            <person name="Kraemer L."/>
            <person name="Andreson R."/>
            <person name="Gutowska M.A."/>
            <person name="Wolf J."/>
            <person name="Bergner S.V."/>
            <person name="Schilhabel M.B."/>
            <person name="Klostermeier U.C."/>
            <person name="Beiko R.G."/>
            <person name="Rosenstiel P."/>
            <person name="Hippler M."/>
            <person name="Laroche J."/>
        </authorList>
    </citation>
    <scope>NUCLEOTIDE SEQUENCE [LARGE SCALE GENOMIC DNA]</scope>
    <source>
        <strain evidence="2 3">CCMP1005</strain>
    </source>
</reference>
<gene>
    <name evidence="2" type="ORF">THAOC_20259</name>
</gene>
<dbReference type="EMBL" id="AGNL01022781">
    <property type="protein sequence ID" value="EJK59505.1"/>
    <property type="molecule type" value="Genomic_DNA"/>
</dbReference>
<evidence type="ECO:0000313" key="3">
    <source>
        <dbReference type="Proteomes" id="UP000266841"/>
    </source>
</evidence>
<dbReference type="Proteomes" id="UP000266841">
    <property type="component" value="Unassembled WGS sequence"/>
</dbReference>
<proteinExistence type="predicted"/>
<feature type="region of interest" description="Disordered" evidence="1">
    <location>
        <begin position="97"/>
        <end position="160"/>
    </location>
</feature>
<protein>
    <submittedName>
        <fullName evidence="2">Uncharacterized protein</fullName>
    </submittedName>
</protein>
<accession>K0S2P5</accession>
<name>K0S2P5_THAOC</name>
<comment type="caution">
    <text evidence="2">The sequence shown here is derived from an EMBL/GenBank/DDBJ whole genome shotgun (WGS) entry which is preliminary data.</text>
</comment>
<organism evidence="2 3">
    <name type="scientific">Thalassiosira oceanica</name>
    <name type="common">Marine diatom</name>
    <dbReference type="NCBI Taxonomy" id="159749"/>
    <lineage>
        <taxon>Eukaryota</taxon>
        <taxon>Sar</taxon>
        <taxon>Stramenopiles</taxon>
        <taxon>Ochrophyta</taxon>
        <taxon>Bacillariophyta</taxon>
        <taxon>Coscinodiscophyceae</taxon>
        <taxon>Thalassiosirophycidae</taxon>
        <taxon>Thalassiosirales</taxon>
        <taxon>Thalassiosiraceae</taxon>
        <taxon>Thalassiosira</taxon>
    </lineage>
</organism>
<keyword evidence="3" id="KW-1185">Reference proteome</keyword>
<dbReference type="AlphaFoldDB" id="K0S2P5"/>